<dbReference type="GO" id="GO:0000215">
    <property type="term" value="F:tRNA 2'-phosphotransferase activity"/>
    <property type="evidence" value="ECO:0007669"/>
    <property type="project" value="TreeGrafter"/>
</dbReference>
<sequence length="182" mass="20742">MRSNKSLTDISRFISLILRHKPETIGICLDEHGWASVSELIAGIAATRPFNMEMLEEIVRTDNKQRYSFNEDKTLIRANQGHSIPVDVELEQKLPPDILWHGTGEKYVTSIEEQGLLPKSRLYVHLSGDYDTAVNVGCRHGKPVVYEVNSRQMQVDGYVFYQSVNGVWLTKHVPVEYLEAAR</sequence>
<dbReference type="EMBL" id="JAJEQR010000135">
    <property type="protein sequence ID" value="MCC2232912.1"/>
    <property type="molecule type" value="Genomic_DNA"/>
</dbReference>
<dbReference type="HAMAP" id="MF_00299">
    <property type="entry name" value="KptA"/>
    <property type="match status" value="1"/>
</dbReference>
<dbReference type="AlphaFoldDB" id="A0AAE3JHA4"/>
<dbReference type="PANTHER" id="PTHR12684:SF2">
    <property type="entry name" value="TRNA 2'-PHOSPHOTRANSFERASE 1"/>
    <property type="match status" value="1"/>
</dbReference>
<accession>A0AAE3JHA4</accession>
<evidence type="ECO:0000256" key="2">
    <source>
        <dbReference type="ARBA" id="ARBA00022679"/>
    </source>
</evidence>
<evidence type="ECO:0000313" key="6">
    <source>
        <dbReference type="EMBL" id="MCC2232912.1"/>
    </source>
</evidence>
<dbReference type="InterPro" id="IPR002745">
    <property type="entry name" value="Ptrans_KptA/Tpt1"/>
</dbReference>
<protein>
    <recommendedName>
        <fullName evidence="5">Probable RNA 2'-phosphotransferase</fullName>
        <ecNumber evidence="5">2.7.1.-</ecNumber>
    </recommendedName>
</protein>
<dbReference type="InterPro" id="IPR042081">
    <property type="entry name" value="RNA_2'-PTrans_C"/>
</dbReference>
<comment type="function">
    <text evidence="4 5">Removes the 2'-phosphate from RNA via an intermediate in which the phosphate is ADP-ribosylated by NAD followed by a presumed transesterification to release the RNA and generate ADP-ribose 1''-2''-cyclic phosphate (APPR&gt;P). May function as an ADP-ribosylase.</text>
</comment>
<name>A0AAE3JHA4_9FIRM</name>
<dbReference type="InterPro" id="IPR022928">
    <property type="entry name" value="RNA_2'-PTrans_KptA"/>
</dbReference>
<keyword evidence="3 5" id="KW-0520">NAD</keyword>
<dbReference type="GO" id="GO:0003950">
    <property type="term" value="F:NAD+ poly-ADP-ribosyltransferase activity"/>
    <property type="evidence" value="ECO:0007669"/>
    <property type="project" value="InterPro"/>
</dbReference>
<reference evidence="6" key="1">
    <citation type="submission" date="2021-10" db="EMBL/GenBank/DDBJ databases">
        <title>Anaerobic single-cell dispensing facilitates the cultivation of human gut bacteria.</title>
        <authorList>
            <person name="Afrizal A."/>
        </authorList>
    </citation>
    <scope>NUCLEOTIDE SEQUENCE</scope>
    <source>
        <strain evidence="6">CLA-AA-H215</strain>
    </source>
</reference>
<dbReference type="Gene3D" id="1.10.10.970">
    <property type="entry name" value="RNA 2'-phosphotransferase, Tpt1/KptA family, N-terminal domain"/>
    <property type="match status" value="1"/>
</dbReference>
<dbReference type="Gene3D" id="3.20.170.30">
    <property type="match status" value="1"/>
</dbReference>
<dbReference type="GO" id="GO:0006388">
    <property type="term" value="P:tRNA splicing, via endonucleolytic cleavage and ligation"/>
    <property type="evidence" value="ECO:0007669"/>
    <property type="project" value="UniProtKB-UniRule"/>
</dbReference>
<evidence type="ECO:0000256" key="5">
    <source>
        <dbReference type="HAMAP-Rule" id="MF_00299"/>
    </source>
</evidence>
<comment type="similarity">
    <text evidence="1 5">Belongs to the KptA/TPT1 family.</text>
</comment>
<keyword evidence="2 5" id="KW-0808">Transferase</keyword>
<dbReference type="Proteomes" id="UP001198182">
    <property type="component" value="Unassembled WGS sequence"/>
</dbReference>
<evidence type="ECO:0000256" key="3">
    <source>
        <dbReference type="ARBA" id="ARBA00023027"/>
    </source>
</evidence>
<dbReference type="Pfam" id="PF01885">
    <property type="entry name" value="PTS_2-RNA"/>
    <property type="match status" value="1"/>
</dbReference>
<dbReference type="PANTHER" id="PTHR12684">
    <property type="entry name" value="PUTATIVE PHOSPHOTRANSFERASE"/>
    <property type="match status" value="1"/>
</dbReference>
<evidence type="ECO:0000256" key="1">
    <source>
        <dbReference type="ARBA" id="ARBA00009836"/>
    </source>
</evidence>
<organism evidence="6 7">
    <name type="scientific">Hominifimenecus microfluidus</name>
    <dbReference type="NCBI Taxonomy" id="2885348"/>
    <lineage>
        <taxon>Bacteria</taxon>
        <taxon>Bacillati</taxon>
        <taxon>Bacillota</taxon>
        <taxon>Clostridia</taxon>
        <taxon>Lachnospirales</taxon>
        <taxon>Lachnospiraceae</taxon>
        <taxon>Hominifimenecus</taxon>
    </lineage>
</organism>
<proteinExistence type="inferred from homology"/>
<dbReference type="EC" id="2.7.1.-" evidence="5"/>
<evidence type="ECO:0000256" key="4">
    <source>
        <dbReference type="ARBA" id="ARBA00025212"/>
    </source>
</evidence>
<comment type="caution">
    <text evidence="6">The sequence shown here is derived from an EMBL/GenBank/DDBJ whole genome shotgun (WGS) entry which is preliminary data.</text>
</comment>
<gene>
    <name evidence="5" type="primary">kptA</name>
    <name evidence="6" type="ORF">LKD81_18385</name>
</gene>
<evidence type="ECO:0000313" key="7">
    <source>
        <dbReference type="Proteomes" id="UP001198182"/>
    </source>
</evidence>
<dbReference type="InterPro" id="IPR042080">
    <property type="entry name" value="RNA_2'-PTrans_N"/>
</dbReference>
<dbReference type="SUPFAM" id="SSF56399">
    <property type="entry name" value="ADP-ribosylation"/>
    <property type="match status" value="1"/>
</dbReference>
<dbReference type="NCBIfam" id="NF002014">
    <property type="entry name" value="PRK00819.1-4"/>
    <property type="match status" value="1"/>
</dbReference>
<keyword evidence="7" id="KW-1185">Reference proteome</keyword>
<dbReference type="RefSeq" id="WP_308455268.1">
    <property type="nucleotide sequence ID" value="NZ_JAJEQR010000135.1"/>
</dbReference>